<accession>A0A847EUA0</accession>
<protein>
    <recommendedName>
        <fullName evidence="3">M6 family metalloprotease domain-containing protein</fullName>
    </recommendedName>
</protein>
<dbReference type="PANTHER" id="PTHR41775">
    <property type="entry name" value="SECRETED PROTEIN-RELATED"/>
    <property type="match status" value="1"/>
</dbReference>
<evidence type="ECO:0000313" key="1">
    <source>
        <dbReference type="EMBL" id="NLE31351.1"/>
    </source>
</evidence>
<evidence type="ECO:0008006" key="3">
    <source>
        <dbReference type="Google" id="ProtNLM"/>
    </source>
</evidence>
<dbReference type="Proteomes" id="UP000554004">
    <property type="component" value="Unassembled WGS sequence"/>
</dbReference>
<sequence>AMVLSSCTSVYFAFTPFRDYQVDSDDHETIIEDGYYKPGDYSPYTYLNGDGDEESFANFTDVYRHKDYRRSMRSLGRQKILVIPVDFEDYPSSSLPEGTEGSLEVLRNAFFGINQNNQWRSVAGYYNESSYGKLVLDGKVTDWYRSSKLTADIRNSSATSQIVRDIYNGALAWYQETYGDLASYYVDGDPSKSVPVYLIYTHPSETGSGARDKLFWAFTINQKPTLTCWSSYSLTYLSEGRPDTHTYIHEVGHLLGLEDYYNTDSELYGPTGRADMMDYSIGDHTGYSKMLLDWTRPYVVTDTTEITLRPFYNSGDLILIKDNWNGTAMDEYLLLEFYSPNGLNAHDSRLTNSNPQLMQHAGIKVYHVDARLAYYSNDGFRRALGYVEDGVYSQETNRVGIAHSNTQSTTYNNYRLYHLLESGGENTFINGGTATNKTLFKKGDSFGVDTFADFTFNGGQELGYTFTISDLANTYAKISITKI</sequence>
<proteinExistence type="predicted"/>
<feature type="non-terminal residue" evidence="1">
    <location>
        <position position="1"/>
    </location>
</feature>
<comment type="caution">
    <text evidence="1">The sequence shown here is derived from an EMBL/GenBank/DDBJ whole genome shotgun (WGS) entry which is preliminary data.</text>
</comment>
<dbReference type="EMBL" id="JAAZAL010000130">
    <property type="protein sequence ID" value="NLE31351.1"/>
    <property type="molecule type" value="Genomic_DNA"/>
</dbReference>
<organism evidence="1 2">
    <name type="scientific">Candidatus Dojkabacteria bacterium</name>
    <dbReference type="NCBI Taxonomy" id="2099670"/>
    <lineage>
        <taxon>Bacteria</taxon>
        <taxon>Candidatus Dojkabacteria</taxon>
    </lineage>
</organism>
<dbReference type="SUPFAM" id="SSF55486">
    <property type="entry name" value="Metalloproteases ('zincins'), catalytic domain"/>
    <property type="match status" value="1"/>
</dbReference>
<evidence type="ECO:0000313" key="2">
    <source>
        <dbReference type="Proteomes" id="UP000554004"/>
    </source>
</evidence>
<gene>
    <name evidence="1" type="ORF">GX618_03725</name>
</gene>
<dbReference type="PANTHER" id="PTHR41775:SF1">
    <property type="entry name" value="PEPTIDASE M6-LIKE DOMAIN-CONTAINING PROTEIN"/>
    <property type="match status" value="1"/>
</dbReference>
<reference evidence="1 2" key="1">
    <citation type="journal article" date="2020" name="Biotechnol. Biofuels">
        <title>New insights from the biogas microbiome by comprehensive genome-resolved metagenomics of nearly 1600 species originating from multiple anaerobic digesters.</title>
        <authorList>
            <person name="Campanaro S."/>
            <person name="Treu L."/>
            <person name="Rodriguez-R L.M."/>
            <person name="Kovalovszki A."/>
            <person name="Ziels R.M."/>
            <person name="Maus I."/>
            <person name="Zhu X."/>
            <person name="Kougias P.G."/>
            <person name="Basile A."/>
            <person name="Luo G."/>
            <person name="Schluter A."/>
            <person name="Konstantinidis K.T."/>
            <person name="Angelidaki I."/>
        </authorList>
    </citation>
    <scope>NUCLEOTIDE SEQUENCE [LARGE SCALE GENOMIC DNA]</scope>
    <source>
        <strain evidence="1">AS06rmzACSIP_421</strain>
    </source>
</reference>
<dbReference type="AlphaFoldDB" id="A0A847EUA0"/>
<name>A0A847EUA0_9BACT</name>